<dbReference type="InParanoid" id="A0A316YVW9"/>
<dbReference type="AlphaFoldDB" id="A0A316YVW9"/>
<feature type="compositionally biased region" description="Low complexity" evidence="1">
    <location>
        <begin position="47"/>
        <end position="69"/>
    </location>
</feature>
<feature type="region of interest" description="Disordered" evidence="1">
    <location>
        <begin position="196"/>
        <end position="220"/>
    </location>
</feature>
<dbReference type="InterPro" id="IPR011008">
    <property type="entry name" value="Dimeric_a/b-barrel"/>
</dbReference>
<dbReference type="RefSeq" id="XP_025380384.1">
    <property type="nucleotide sequence ID" value="XM_025518136.1"/>
</dbReference>
<dbReference type="GeneID" id="37040052"/>
<keyword evidence="3" id="KW-1185">Reference proteome</keyword>
<feature type="region of interest" description="Disordered" evidence="1">
    <location>
        <begin position="46"/>
        <end position="74"/>
    </location>
</feature>
<dbReference type="EMBL" id="KZ819634">
    <property type="protein sequence ID" value="PWN93186.1"/>
    <property type="molecule type" value="Genomic_DNA"/>
</dbReference>
<dbReference type="PANTHER" id="PTHR33606:SF3">
    <property type="entry name" value="PROTEIN YCII"/>
    <property type="match status" value="1"/>
</dbReference>
<dbReference type="STRING" id="215250.A0A316YVW9"/>
<evidence type="ECO:0000313" key="2">
    <source>
        <dbReference type="EMBL" id="PWN93186.1"/>
    </source>
</evidence>
<dbReference type="SUPFAM" id="SSF54909">
    <property type="entry name" value="Dimeric alpha+beta barrel"/>
    <property type="match status" value="1"/>
</dbReference>
<evidence type="ECO:0000256" key="1">
    <source>
        <dbReference type="SAM" id="MobiDB-lite"/>
    </source>
</evidence>
<name>A0A316YVW9_9BASI</name>
<organism evidence="2 3">
    <name type="scientific">Acaromyces ingoldii</name>
    <dbReference type="NCBI Taxonomy" id="215250"/>
    <lineage>
        <taxon>Eukaryota</taxon>
        <taxon>Fungi</taxon>
        <taxon>Dikarya</taxon>
        <taxon>Basidiomycota</taxon>
        <taxon>Ustilaginomycotina</taxon>
        <taxon>Exobasidiomycetes</taxon>
        <taxon>Exobasidiales</taxon>
        <taxon>Cryptobasidiaceae</taxon>
        <taxon>Acaromyces</taxon>
    </lineage>
</organism>
<protein>
    <recommendedName>
        <fullName evidence="4">YCII-related domain-containing protein</fullName>
    </recommendedName>
</protein>
<evidence type="ECO:0008006" key="4">
    <source>
        <dbReference type="Google" id="ProtNLM"/>
    </source>
</evidence>
<dbReference type="Proteomes" id="UP000245768">
    <property type="component" value="Unassembled WGS sequence"/>
</dbReference>
<reference evidence="2 3" key="1">
    <citation type="journal article" date="2018" name="Mol. Biol. Evol.">
        <title>Broad Genomic Sampling Reveals a Smut Pathogenic Ancestry of the Fungal Clade Ustilaginomycotina.</title>
        <authorList>
            <person name="Kijpornyongpan T."/>
            <person name="Mondo S.J."/>
            <person name="Barry K."/>
            <person name="Sandor L."/>
            <person name="Lee J."/>
            <person name="Lipzen A."/>
            <person name="Pangilinan J."/>
            <person name="LaButti K."/>
            <person name="Hainaut M."/>
            <person name="Henrissat B."/>
            <person name="Grigoriev I.V."/>
            <person name="Spatafora J.W."/>
            <person name="Aime M.C."/>
        </authorList>
    </citation>
    <scope>NUCLEOTIDE SEQUENCE [LARGE SCALE GENOMIC DNA]</scope>
    <source>
        <strain evidence="2 3">MCA 4198</strain>
    </source>
</reference>
<dbReference type="PANTHER" id="PTHR33606">
    <property type="entry name" value="PROTEIN YCII"/>
    <property type="match status" value="1"/>
</dbReference>
<proteinExistence type="predicted"/>
<evidence type="ECO:0000313" key="3">
    <source>
        <dbReference type="Proteomes" id="UP000245768"/>
    </source>
</evidence>
<accession>A0A316YVW9</accession>
<dbReference type="InterPro" id="IPR051807">
    <property type="entry name" value="Sec-metab_biosynth-assoc"/>
</dbReference>
<dbReference type="OrthoDB" id="5519740at2759"/>
<feature type="region of interest" description="Disordered" evidence="1">
    <location>
        <begin position="236"/>
        <end position="288"/>
    </location>
</feature>
<sequence length="288" mass="30854">MAATRQMMGSARMLRAARPSLYATPAYVSSSASASASCSVQQHRSGRAAGCSSNSSSSSSFSTSARASGPWSYSGKSNKPLHRYLVIAEDYPDPGALARRLEVRERHLEGAAEGIESGLIELGGGFLKRDFDQVDEEVGPASSMIGSLMVVLGESIEDVRSRVMQDEYVQAGVWDPSRLRIVPFLRAVVASSHESKAAGHPAVGRLAPISRRSPKGESKIKRSLMAREEVYVSDPRASGLAIRQDDRQSAARTKASLGELRSQQDKKTGKGITLGSLREGADKTPPVY</sequence>
<dbReference type="Gene3D" id="3.30.70.1060">
    <property type="entry name" value="Dimeric alpha+beta barrel"/>
    <property type="match status" value="1"/>
</dbReference>
<gene>
    <name evidence="2" type="ORF">FA10DRAFT_15731</name>
</gene>